<accession>D7L4M4</accession>
<sequence>MARFLSSRFARIARAKAKASSTGSSESTYSLSLRGLTVSCCLHQFARVSFCRRLCYVFFVSATYSLRSIDYTGANPRQLAL</sequence>
<dbReference type="AlphaFoldDB" id="D7L4M4"/>
<protein>
    <submittedName>
        <fullName evidence="1">Predicted protein</fullName>
    </submittedName>
</protein>
<dbReference type="HOGENOM" id="CLU_2577109_0_0_1"/>
<dbReference type="Proteomes" id="UP000008694">
    <property type="component" value="Unassembled WGS sequence"/>
</dbReference>
<dbReference type="EMBL" id="GL348715">
    <property type="protein sequence ID" value="EFH58690.1"/>
    <property type="molecule type" value="Genomic_DNA"/>
</dbReference>
<organism evidence="2">
    <name type="scientific">Arabidopsis lyrata subsp. lyrata</name>
    <name type="common">Lyre-leaved rock-cress</name>
    <dbReference type="NCBI Taxonomy" id="81972"/>
    <lineage>
        <taxon>Eukaryota</taxon>
        <taxon>Viridiplantae</taxon>
        <taxon>Streptophyta</taxon>
        <taxon>Embryophyta</taxon>
        <taxon>Tracheophyta</taxon>
        <taxon>Spermatophyta</taxon>
        <taxon>Magnoliopsida</taxon>
        <taxon>eudicotyledons</taxon>
        <taxon>Gunneridae</taxon>
        <taxon>Pentapetalae</taxon>
        <taxon>rosids</taxon>
        <taxon>malvids</taxon>
        <taxon>Brassicales</taxon>
        <taxon>Brassicaceae</taxon>
        <taxon>Camelineae</taxon>
        <taxon>Arabidopsis</taxon>
    </lineage>
</organism>
<keyword evidence="2" id="KW-1185">Reference proteome</keyword>
<dbReference type="Gramene" id="scaffold_300629.1">
    <property type="protein sequence ID" value="scaffold_300629.1"/>
    <property type="gene ID" value="scaffold_300629.1"/>
</dbReference>
<proteinExistence type="predicted"/>
<name>D7L4M4_ARALL</name>
<evidence type="ECO:0000313" key="2">
    <source>
        <dbReference type="Proteomes" id="UP000008694"/>
    </source>
</evidence>
<gene>
    <name evidence="1" type="ORF">ARALYDRAFT_896659</name>
</gene>
<evidence type="ECO:0000313" key="1">
    <source>
        <dbReference type="EMBL" id="EFH58690.1"/>
    </source>
</evidence>
<reference evidence="2" key="1">
    <citation type="journal article" date="2011" name="Nat. Genet.">
        <title>The Arabidopsis lyrata genome sequence and the basis of rapid genome size change.</title>
        <authorList>
            <person name="Hu T.T."/>
            <person name="Pattyn P."/>
            <person name="Bakker E.G."/>
            <person name="Cao J."/>
            <person name="Cheng J.-F."/>
            <person name="Clark R.M."/>
            <person name="Fahlgren N."/>
            <person name="Fawcett J.A."/>
            <person name="Grimwood J."/>
            <person name="Gundlach H."/>
            <person name="Haberer G."/>
            <person name="Hollister J.D."/>
            <person name="Ossowski S."/>
            <person name="Ottilar R.P."/>
            <person name="Salamov A.A."/>
            <person name="Schneeberger K."/>
            <person name="Spannagl M."/>
            <person name="Wang X."/>
            <person name="Yang L."/>
            <person name="Nasrallah M.E."/>
            <person name="Bergelson J."/>
            <person name="Carrington J.C."/>
            <person name="Gaut B.S."/>
            <person name="Schmutz J."/>
            <person name="Mayer K.F.X."/>
            <person name="Van de Peer Y."/>
            <person name="Grigoriev I.V."/>
            <person name="Nordborg M."/>
            <person name="Weigel D."/>
            <person name="Guo Y.-L."/>
        </authorList>
    </citation>
    <scope>NUCLEOTIDE SEQUENCE [LARGE SCALE GENOMIC DNA]</scope>
    <source>
        <strain evidence="2">cv. MN47</strain>
    </source>
</reference>